<name>A0A5S9IHV8_UABAM</name>
<dbReference type="SUPFAM" id="SSF53335">
    <property type="entry name" value="S-adenosyl-L-methionine-dependent methyltransferases"/>
    <property type="match status" value="1"/>
</dbReference>
<keyword evidence="1" id="KW-0489">Methyltransferase</keyword>
<dbReference type="Proteomes" id="UP000326354">
    <property type="component" value="Chromosome"/>
</dbReference>
<evidence type="ECO:0000313" key="2">
    <source>
        <dbReference type="Proteomes" id="UP000326354"/>
    </source>
</evidence>
<accession>A0A5S9IHV8</accession>
<dbReference type="InterPro" id="IPR029063">
    <property type="entry name" value="SAM-dependent_MTases_sf"/>
</dbReference>
<keyword evidence="2" id="KW-1185">Reference proteome</keyword>
<dbReference type="GO" id="GO:0008171">
    <property type="term" value="F:O-methyltransferase activity"/>
    <property type="evidence" value="ECO:0007669"/>
    <property type="project" value="TreeGrafter"/>
</dbReference>
<proteinExistence type="predicted"/>
<reference evidence="1 2" key="1">
    <citation type="submission" date="2019-08" db="EMBL/GenBank/DDBJ databases">
        <title>Complete genome sequence of Candidatus Uab amorphum.</title>
        <authorList>
            <person name="Shiratori T."/>
            <person name="Suzuki S."/>
            <person name="Kakizawa Y."/>
            <person name="Ishida K."/>
        </authorList>
    </citation>
    <scope>NUCLEOTIDE SEQUENCE [LARGE SCALE GENOMIC DNA]</scope>
    <source>
        <strain evidence="1 2">SRT547</strain>
    </source>
</reference>
<protein>
    <submittedName>
        <fullName evidence="1">O-methyltransferase</fullName>
    </submittedName>
</protein>
<dbReference type="GO" id="GO:0032259">
    <property type="term" value="P:methylation"/>
    <property type="evidence" value="ECO:0007669"/>
    <property type="project" value="UniProtKB-KW"/>
</dbReference>
<gene>
    <name evidence="1" type="ORF">UABAM_00452</name>
</gene>
<dbReference type="RefSeq" id="WP_173013091.1">
    <property type="nucleotide sequence ID" value="NZ_AP019860.1"/>
</dbReference>
<dbReference type="KEGG" id="uam:UABAM_00452"/>
<dbReference type="Pfam" id="PF13578">
    <property type="entry name" value="Methyltransf_24"/>
    <property type="match status" value="1"/>
</dbReference>
<dbReference type="AlphaFoldDB" id="A0A5S9IHV8"/>
<organism evidence="1 2">
    <name type="scientific">Uabimicrobium amorphum</name>
    <dbReference type="NCBI Taxonomy" id="2596890"/>
    <lineage>
        <taxon>Bacteria</taxon>
        <taxon>Pseudomonadati</taxon>
        <taxon>Planctomycetota</taxon>
        <taxon>Candidatus Uabimicrobiia</taxon>
        <taxon>Candidatus Uabimicrobiales</taxon>
        <taxon>Candidatus Uabimicrobiaceae</taxon>
        <taxon>Candidatus Uabimicrobium</taxon>
    </lineage>
</organism>
<sequence length="279" mass="31687">MKIYIDKIKRRLLLWWLSKMKNPAANKIANAIYASIKKDLNKQEQQWVECIENLRSELQENQKQVSITDYGAGQSDSTYSDEEMYEGKVHTTTVAEICRTSSKRDIWALILFKLVREFQPNICLELGTSLGFSAAYQAAAQRINNHGQVITLEGAQALVALSQQNFTKLKLDNISVVGGKFQDTLSAAIDQANQPIDYAFIDGHHDKEATLRYFEILLPKLADKALVIFDDINWSEGMRIAWHKIVTHEQIKLSIDLNAIGICMLDSELKGKLNLRIPF</sequence>
<dbReference type="PANTHER" id="PTHR43836:SF2">
    <property type="entry name" value="CATECHOL O-METHYLTRANSFERASE 1-RELATED"/>
    <property type="match status" value="1"/>
</dbReference>
<dbReference type="PANTHER" id="PTHR43836">
    <property type="entry name" value="CATECHOL O-METHYLTRANSFERASE 1-RELATED"/>
    <property type="match status" value="1"/>
</dbReference>
<evidence type="ECO:0000313" key="1">
    <source>
        <dbReference type="EMBL" id="BBM82109.1"/>
    </source>
</evidence>
<dbReference type="EMBL" id="AP019860">
    <property type="protein sequence ID" value="BBM82109.1"/>
    <property type="molecule type" value="Genomic_DNA"/>
</dbReference>
<dbReference type="Gene3D" id="3.40.50.150">
    <property type="entry name" value="Vaccinia Virus protein VP39"/>
    <property type="match status" value="1"/>
</dbReference>
<keyword evidence="1" id="KW-0808">Transferase</keyword>